<evidence type="ECO:0000256" key="3">
    <source>
        <dbReference type="ARBA" id="ARBA00021035"/>
    </source>
</evidence>
<dbReference type="Pfam" id="PF02767">
    <property type="entry name" value="DNA_pol3_beta_2"/>
    <property type="match status" value="1"/>
</dbReference>
<dbReference type="GO" id="GO:0005737">
    <property type="term" value="C:cytoplasm"/>
    <property type="evidence" value="ECO:0007669"/>
    <property type="project" value="UniProtKB-SubCell"/>
</dbReference>
<evidence type="ECO:0000256" key="8">
    <source>
        <dbReference type="ARBA" id="ARBA00022932"/>
    </source>
</evidence>
<dbReference type="AlphaFoldDB" id="A0A0M0G4E6"/>
<name>A0A0M0G4E6_9BACI</name>
<evidence type="ECO:0000256" key="4">
    <source>
        <dbReference type="ARBA" id="ARBA00022490"/>
    </source>
</evidence>
<dbReference type="Proteomes" id="UP000037405">
    <property type="component" value="Unassembled WGS sequence"/>
</dbReference>
<dbReference type="PANTHER" id="PTHR30478:SF0">
    <property type="entry name" value="BETA SLIDING CLAMP"/>
    <property type="match status" value="1"/>
</dbReference>
<dbReference type="RefSeq" id="WP_053428288.1">
    <property type="nucleotide sequence ID" value="NZ_JAUKEH010000002.1"/>
</dbReference>
<keyword evidence="7 10" id="KW-0235">DNA replication</keyword>
<dbReference type="PANTHER" id="PTHR30478">
    <property type="entry name" value="DNA POLYMERASE III SUBUNIT BETA"/>
    <property type="match status" value="1"/>
</dbReference>
<evidence type="ECO:0000256" key="5">
    <source>
        <dbReference type="ARBA" id="ARBA00022679"/>
    </source>
</evidence>
<keyword evidence="8 10" id="KW-0239">DNA-directed DNA polymerase</keyword>
<dbReference type="SMART" id="SM00480">
    <property type="entry name" value="POL3Bc"/>
    <property type="match status" value="1"/>
</dbReference>
<dbReference type="InterPro" id="IPR046938">
    <property type="entry name" value="DNA_clamp_sf"/>
</dbReference>
<sequence length="372" mass="41225">MKITIMSEVFHQALGDVVRAVSTRTPMPVLTGVHLVATDEGLTLVGSDSDLIITRELPAEAGRLDVEQPGAIVLPARYLAEIVKKLSGPIHLQLIDDTTADIRCGEIKTKLKGSPSDDYPKLPVMEESETLQLDASRWMEMLKQTVFAVSKSEAKPVLTGVHISMGEGRLKSVATDSHRLAYRETMIDQHIDRSCIVPYQAIGELIKLWDGKTDAVEVAMNEHHIHCRLGETSLYSRLIDGKYPNVSGLIPEGSETLVKMETKQLLKGVDRACLFAGEWKNHNVYITIHDGRMKLSSAATQLGNIEESQRIMEIEGTEEMKMTLDGKYLMEALRSVKEETVTLQFGGIMKPVVIRPEGNATHLQLISPVRAY</sequence>
<reference evidence="15" key="1">
    <citation type="submission" date="2015-07" db="EMBL/GenBank/DDBJ databases">
        <title>Fjat-14235 jcm11544.</title>
        <authorList>
            <person name="Liu B."/>
            <person name="Wang J."/>
            <person name="Zhu Y."/>
            <person name="Liu G."/>
            <person name="Chen Q."/>
            <person name="Chen Z."/>
            <person name="Lan J."/>
            <person name="Che J."/>
            <person name="Ge C."/>
            <person name="Shi H."/>
            <person name="Pan Z."/>
            <person name="Liu X."/>
        </authorList>
    </citation>
    <scope>NUCLEOTIDE SEQUENCE [LARGE SCALE GENOMIC DNA]</scope>
    <source>
        <strain evidence="15">JCM 11544</strain>
    </source>
</reference>
<evidence type="ECO:0000256" key="10">
    <source>
        <dbReference type="PIRNR" id="PIRNR000804"/>
    </source>
</evidence>
<dbReference type="GO" id="GO:0003887">
    <property type="term" value="F:DNA-directed DNA polymerase activity"/>
    <property type="evidence" value="ECO:0007669"/>
    <property type="project" value="UniProtKB-UniRule"/>
</dbReference>
<dbReference type="InterPro" id="IPR001001">
    <property type="entry name" value="DNA_polIII_beta"/>
</dbReference>
<organism evidence="14 15">
    <name type="scientific">Rossellomorea marisflavi</name>
    <dbReference type="NCBI Taxonomy" id="189381"/>
    <lineage>
        <taxon>Bacteria</taxon>
        <taxon>Bacillati</taxon>
        <taxon>Bacillota</taxon>
        <taxon>Bacilli</taxon>
        <taxon>Bacillales</taxon>
        <taxon>Bacillaceae</taxon>
        <taxon>Rossellomorea</taxon>
    </lineage>
</organism>
<dbReference type="GO" id="GO:0006271">
    <property type="term" value="P:DNA strand elongation involved in DNA replication"/>
    <property type="evidence" value="ECO:0007669"/>
    <property type="project" value="TreeGrafter"/>
</dbReference>
<evidence type="ECO:0000313" key="14">
    <source>
        <dbReference type="EMBL" id="KON84689.1"/>
    </source>
</evidence>
<evidence type="ECO:0000256" key="2">
    <source>
        <dbReference type="ARBA" id="ARBA00010752"/>
    </source>
</evidence>
<dbReference type="GO" id="GO:0008408">
    <property type="term" value="F:3'-5' exonuclease activity"/>
    <property type="evidence" value="ECO:0007669"/>
    <property type="project" value="InterPro"/>
</dbReference>
<accession>A0A0M0G4E6</accession>
<gene>
    <name evidence="14" type="ORF">AF331_11715</name>
</gene>
<dbReference type="Pfam" id="PF00712">
    <property type="entry name" value="DNA_pol3_beta"/>
    <property type="match status" value="1"/>
</dbReference>
<evidence type="ECO:0000256" key="9">
    <source>
        <dbReference type="ARBA" id="ARBA00023125"/>
    </source>
</evidence>
<comment type="subcellular location">
    <subcellularLocation>
        <location evidence="1 10">Cytoplasm</location>
    </subcellularLocation>
</comment>
<feature type="domain" description="DNA polymerase III beta sliding clamp N-terminal" evidence="11">
    <location>
        <begin position="1"/>
        <end position="123"/>
    </location>
</feature>
<keyword evidence="5 10" id="KW-0808">Transferase</keyword>
<dbReference type="PATRIC" id="fig|189381.12.peg.2364"/>
<comment type="similarity">
    <text evidence="2 10">Belongs to the beta sliding clamp family.</text>
</comment>
<dbReference type="GO" id="GO:0009360">
    <property type="term" value="C:DNA polymerase III complex"/>
    <property type="evidence" value="ECO:0007669"/>
    <property type="project" value="InterPro"/>
</dbReference>
<feature type="domain" description="DNA polymerase III beta sliding clamp C-terminal" evidence="13">
    <location>
        <begin position="249"/>
        <end position="370"/>
    </location>
</feature>
<keyword evidence="9" id="KW-0238">DNA-binding</keyword>
<dbReference type="OrthoDB" id="8421503at2"/>
<comment type="subunit">
    <text evidence="10">Forms a ring-shaped head-to-tail homodimer around DNA.</text>
</comment>
<proteinExistence type="inferred from homology"/>
<keyword evidence="6 10" id="KW-0548">Nucleotidyltransferase</keyword>
<evidence type="ECO:0000256" key="1">
    <source>
        <dbReference type="ARBA" id="ARBA00004496"/>
    </source>
</evidence>
<dbReference type="InterPro" id="IPR022634">
    <property type="entry name" value="DNA_polIII_beta_N"/>
</dbReference>
<dbReference type="PIRSF" id="PIRSF000804">
    <property type="entry name" value="DNA_pol_III_b"/>
    <property type="match status" value="1"/>
</dbReference>
<dbReference type="CDD" id="cd00140">
    <property type="entry name" value="beta_clamp"/>
    <property type="match status" value="1"/>
</dbReference>
<evidence type="ECO:0000313" key="15">
    <source>
        <dbReference type="Proteomes" id="UP000037405"/>
    </source>
</evidence>
<evidence type="ECO:0000256" key="7">
    <source>
        <dbReference type="ARBA" id="ARBA00022705"/>
    </source>
</evidence>
<protein>
    <recommendedName>
        <fullName evidence="3 10">Beta sliding clamp</fullName>
    </recommendedName>
</protein>
<dbReference type="Pfam" id="PF02768">
    <property type="entry name" value="DNA_pol3_beta_3"/>
    <property type="match status" value="1"/>
</dbReference>
<feature type="domain" description="DNA polymerase III beta sliding clamp central" evidence="12">
    <location>
        <begin position="134"/>
        <end position="245"/>
    </location>
</feature>
<comment type="caution">
    <text evidence="14">The sequence shown here is derived from an EMBL/GenBank/DDBJ whole genome shotgun (WGS) entry which is preliminary data.</text>
</comment>
<dbReference type="Gene3D" id="3.10.150.10">
    <property type="entry name" value="DNA Polymerase III, subunit A, domain 2"/>
    <property type="match status" value="1"/>
</dbReference>
<evidence type="ECO:0000259" key="13">
    <source>
        <dbReference type="Pfam" id="PF02768"/>
    </source>
</evidence>
<dbReference type="SUPFAM" id="SSF55979">
    <property type="entry name" value="DNA clamp"/>
    <property type="match status" value="3"/>
</dbReference>
<keyword evidence="15" id="KW-1185">Reference proteome</keyword>
<dbReference type="InterPro" id="IPR022637">
    <property type="entry name" value="DNA_polIII_beta_cen"/>
</dbReference>
<evidence type="ECO:0000256" key="6">
    <source>
        <dbReference type="ARBA" id="ARBA00022695"/>
    </source>
</evidence>
<dbReference type="InterPro" id="IPR022635">
    <property type="entry name" value="DNA_polIII_beta_C"/>
</dbReference>
<dbReference type="NCBIfam" id="TIGR00663">
    <property type="entry name" value="dnan"/>
    <property type="match status" value="1"/>
</dbReference>
<comment type="function">
    <text evidence="10">Confers DNA tethering and processivity to DNA polymerases and other proteins. Acts as a clamp, forming a ring around DNA (a reaction catalyzed by the clamp-loading complex) which diffuses in an ATP-independent manner freely and bidirectionally along dsDNA. Initially characterized for its ability to contact the catalytic subunit of DNA polymerase III (Pol III), a complex, multichain enzyme responsible for most of the replicative synthesis in bacteria; Pol III exhibits 3'-5' exonuclease proofreading activity. The beta chain is required for initiation of replication as well as for processivity of DNA replication.</text>
</comment>
<evidence type="ECO:0000259" key="11">
    <source>
        <dbReference type="Pfam" id="PF00712"/>
    </source>
</evidence>
<dbReference type="STRING" id="189381.GCA_900166615_01544"/>
<evidence type="ECO:0000259" key="12">
    <source>
        <dbReference type="Pfam" id="PF02767"/>
    </source>
</evidence>
<dbReference type="EMBL" id="LGUE01000004">
    <property type="protein sequence ID" value="KON84689.1"/>
    <property type="molecule type" value="Genomic_DNA"/>
</dbReference>
<keyword evidence="4 10" id="KW-0963">Cytoplasm</keyword>
<dbReference type="GO" id="GO:0003677">
    <property type="term" value="F:DNA binding"/>
    <property type="evidence" value="ECO:0007669"/>
    <property type="project" value="UniProtKB-UniRule"/>
</dbReference>
<dbReference type="Gene3D" id="3.70.10.10">
    <property type="match status" value="1"/>
</dbReference>